<evidence type="ECO:0000313" key="1">
    <source>
        <dbReference type="EMBL" id="JAE34805.1"/>
    </source>
</evidence>
<protein>
    <submittedName>
        <fullName evidence="1">Uncharacterized protein</fullName>
    </submittedName>
</protein>
<name>A0A0A9HCA3_ARUDO</name>
<dbReference type="AlphaFoldDB" id="A0A0A9HCA3"/>
<reference evidence="1" key="2">
    <citation type="journal article" date="2015" name="Data Brief">
        <title>Shoot transcriptome of the giant reed, Arundo donax.</title>
        <authorList>
            <person name="Barrero R.A."/>
            <person name="Guerrero F.D."/>
            <person name="Moolhuijzen P."/>
            <person name="Goolsby J.A."/>
            <person name="Tidwell J."/>
            <person name="Bellgard S.E."/>
            <person name="Bellgard M.I."/>
        </authorList>
    </citation>
    <scope>NUCLEOTIDE SEQUENCE</scope>
    <source>
        <tissue evidence="1">Shoot tissue taken approximately 20 cm above the soil surface</tissue>
    </source>
</reference>
<proteinExistence type="predicted"/>
<organism evidence="1">
    <name type="scientific">Arundo donax</name>
    <name type="common">Giant reed</name>
    <name type="synonym">Donax arundinaceus</name>
    <dbReference type="NCBI Taxonomy" id="35708"/>
    <lineage>
        <taxon>Eukaryota</taxon>
        <taxon>Viridiplantae</taxon>
        <taxon>Streptophyta</taxon>
        <taxon>Embryophyta</taxon>
        <taxon>Tracheophyta</taxon>
        <taxon>Spermatophyta</taxon>
        <taxon>Magnoliopsida</taxon>
        <taxon>Liliopsida</taxon>
        <taxon>Poales</taxon>
        <taxon>Poaceae</taxon>
        <taxon>PACMAD clade</taxon>
        <taxon>Arundinoideae</taxon>
        <taxon>Arundineae</taxon>
        <taxon>Arundo</taxon>
    </lineage>
</organism>
<reference evidence="1" key="1">
    <citation type="submission" date="2014-09" db="EMBL/GenBank/DDBJ databases">
        <authorList>
            <person name="Magalhaes I.L.F."/>
            <person name="Oliveira U."/>
            <person name="Santos F.R."/>
            <person name="Vidigal T.H.D.A."/>
            <person name="Brescovit A.D."/>
            <person name="Santos A.J."/>
        </authorList>
    </citation>
    <scope>NUCLEOTIDE SEQUENCE</scope>
    <source>
        <tissue evidence="1">Shoot tissue taken approximately 20 cm above the soil surface</tissue>
    </source>
</reference>
<dbReference type="EMBL" id="GBRH01163091">
    <property type="protein sequence ID" value="JAE34805.1"/>
    <property type="molecule type" value="Transcribed_RNA"/>
</dbReference>
<sequence>MELHLGGVNKQVFLQSSLCSQEGQS</sequence>
<accession>A0A0A9HCA3</accession>